<dbReference type="GO" id="GO:0005829">
    <property type="term" value="C:cytosol"/>
    <property type="evidence" value="ECO:0007669"/>
    <property type="project" value="TreeGrafter"/>
</dbReference>
<evidence type="ECO:0000313" key="6">
    <source>
        <dbReference type="Proteomes" id="UP000217895"/>
    </source>
</evidence>
<protein>
    <recommendedName>
        <fullName evidence="7">GPP34 family phosphoprotein</fullName>
    </recommendedName>
</protein>
<evidence type="ECO:0000313" key="5">
    <source>
        <dbReference type="EMBL" id="BAY53958.1"/>
    </source>
</evidence>
<keyword evidence="3" id="KW-0446">Lipid-binding</keyword>
<dbReference type="GO" id="GO:0048194">
    <property type="term" value="P:Golgi vesicle budding"/>
    <property type="evidence" value="ECO:0007669"/>
    <property type="project" value="TreeGrafter"/>
</dbReference>
<evidence type="ECO:0000256" key="4">
    <source>
        <dbReference type="ARBA" id="ARBA00023136"/>
    </source>
</evidence>
<comment type="subcellular location">
    <subcellularLocation>
        <location evidence="1">Golgi apparatus membrane</location>
        <topology evidence="1">Peripheral membrane protein</topology>
        <orientation evidence="1">Cytoplasmic side</orientation>
    </subcellularLocation>
</comment>
<keyword evidence="2" id="KW-0333">Golgi apparatus</keyword>
<dbReference type="GO" id="GO:0070273">
    <property type="term" value="F:phosphatidylinositol-4-phosphate binding"/>
    <property type="evidence" value="ECO:0007669"/>
    <property type="project" value="InterPro"/>
</dbReference>
<evidence type="ECO:0000256" key="1">
    <source>
        <dbReference type="ARBA" id="ARBA00004255"/>
    </source>
</evidence>
<dbReference type="GO" id="GO:0043001">
    <property type="term" value="P:Golgi to plasma membrane protein transport"/>
    <property type="evidence" value="ECO:0007669"/>
    <property type="project" value="TreeGrafter"/>
</dbReference>
<dbReference type="EMBL" id="AP018203">
    <property type="protein sequence ID" value="BAY53958.1"/>
    <property type="molecule type" value="Genomic_DNA"/>
</dbReference>
<dbReference type="Pfam" id="PF05719">
    <property type="entry name" value="GPP34"/>
    <property type="match status" value="1"/>
</dbReference>
<accession>A0A1Z4JB98</accession>
<proteinExistence type="predicted"/>
<organism evidence="5 6">
    <name type="scientific">Leptolyngbya boryana NIES-2135</name>
    <dbReference type="NCBI Taxonomy" id="1973484"/>
    <lineage>
        <taxon>Bacteria</taxon>
        <taxon>Bacillati</taxon>
        <taxon>Cyanobacteriota</taxon>
        <taxon>Cyanophyceae</taxon>
        <taxon>Leptolyngbyales</taxon>
        <taxon>Leptolyngbyaceae</taxon>
        <taxon>Leptolyngbya group</taxon>
        <taxon>Leptolyngbya</taxon>
    </lineage>
</organism>
<reference evidence="5 6" key="1">
    <citation type="submission" date="2017-06" db="EMBL/GenBank/DDBJ databases">
        <title>Genome sequencing of cyanobaciteial culture collection at National Institute for Environmental Studies (NIES).</title>
        <authorList>
            <person name="Hirose Y."/>
            <person name="Shimura Y."/>
            <person name="Fujisawa T."/>
            <person name="Nakamura Y."/>
            <person name="Kawachi M."/>
        </authorList>
    </citation>
    <scope>NUCLEOTIDE SEQUENCE [LARGE SCALE GENOMIC DNA]</scope>
    <source>
        <strain evidence="5 6">NIES-2135</strain>
    </source>
</reference>
<keyword evidence="6" id="KW-1185">Reference proteome</keyword>
<sequence>MQYLSQDLILLALNPQTGKTRFSWYSALDYGLVGSLLLDLVLQGKLEIDNDNRVIGAVSALRNSAGTAGNTGNEFLDQRLSEVLASSRPRTARFWVTRWRRRYLGIQTIVLQNLVDLGVLERQEQRIFGLFPTQRYFLTDESIQREIVQQVRAAVLEGIGLNSRMAALISLMQASHLTDAVFTPEERPEARSRIKAIAEGELVGKAVSKAIFTVQTAATLGAVNVR</sequence>
<dbReference type="PANTHER" id="PTHR12704:SF2">
    <property type="entry name" value="GOLGI PHOSPHOPROTEIN 3 HOMOLOG SAURON"/>
    <property type="match status" value="1"/>
</dbReference>
<keyword evidence="4" id="KW-0472">Membrane</keyword>
<dbReference type="Proteomes" id="UP000217895">
    <property type="component" value="Chromosome"/>
</dbReference>
<dbReference type="InterPro" id="IPR038261">
    <property type="entry name" value="GPP34-like_sf"/>
</dbReference>
<evidence type="ECO:0000256" key="3">
    <source>
        <dbReference type="ARBA" id="ARBA00023121"/>
    </source>
</evidence>
<dbReference type="GO" id="GO:0007030">
    <property type="term" value="P:Golgi organization"/>
    <property type="evidence" value="ECO:0007669"/>
    <property type="project" value="TreeGrafter"/>
</dbReference>
<name>A0A1Z4JB98_LEPBY</name>
<evidence type="ECO:0008006" key="7">
    <source>
        <dbReference type="Google" id="ProtNLM"/>
    </source>
</evidence>
<gene>
    <name evidence="5" type="ORF">NIES2135_07710</name>
</gene>
<dbReference type="GO" id="GO:0006890">
    <property type="term" value="P:retrograde vesicle-mediated transport, Golgi to endoplasmic reticulum"/>
    <property type="evidence" value="ECO:0007669"/>
    <property type="project" value="TreeGrafter"/>
</dbReference>
<dbReference type="PANTHER" id="PTHR12704">
    <property type="entry name" value="TRANS-GOLGI PROTEIN GMX33"/>
    <property type="match status" value="1"/>
</dbReference>
<evidence type="ECO:0000256" key="2">
    <source>
        <dbReference type="ARBA" id="ARBA00023034"/>
    </source>
</evidence>
<dbReference type="AlphaFoldDB" id="A0A1Z4JB98"/>
<dbReference type="Gene3D" id="1.10.3630.10">
    <property type="entry name" value="yeast vps74-n-term truncation variant domain like"/>
    <property type="match status" value="1"/>
</dbReference>
<dbReference type="InterPro" id="IPR008628">
    <property type="entry name" value="GPP34-like"/>
</dbReference>
<dbReference type="GO" id="GO:0012505">
    <property type="term" value="C:endomembrane system"/>
    <property type="evidence" value="ECO:0007669"/>
    <property type="project" value="UniProtKB-ARBA"/>
</dbReference>